<dbReference type="SUPFAM" id="SSF53697">
    <property type="entry name" value="SIS domain"/>
    <property type="match status" value="1"/>
</dbReference>
<organism evidence="6 7">
    <name type="scientific">[Ruminococcus] torques</name>
    <dbReference type="NCBI Taxonomy" id="33039"/>
    <lineage>
        <taxon>Bacteria</taxon>
        <taxon>Bacillati</taxon>
        <taxon>Bacillota</taxon>
        <taxon>Clostridia</taxon>
        <taxon>Lachnospirales</taxon>
        <taxon>Lachnospiraceae</taxon>
        <taxon>Mediterraneibacter</taxon>
    </lineage>
</organism>
<evidence type="ECO:0000256" key="1">
    <source>
        <dbReference type="ARBA" id="ARBA00023015"/>
    </source>
</evidence>
<keyword evidence="7" id="KW-1185">Reference proteome</keyword>
<sequence length="286" mass="32762">MIIEKLMKQTDFTKVEKSIADYLMKNGFDVKNMSIQTLAHETFTSPSTITRFCKKLGLDGYKKFQILFYSEYEVYASQGAVDANYPFSGSDSFEQIARKLAKLNHDTINKAMSGFDYNQFQRIVRRMSRADMINIFSVGTSATVAMEFQQKMLRFGKIVNLTMSSCFLPGYALAGSEHTVNLIISQSGENRDVVESLKLLKKKKRYCVGITVTPESTVARMCQEVILVDVQEQGSYEEKIDTFAVYSAFHFILDCMFSFLYQLDFESNKKETQEKAYSIKESKKQE</sequence>
<dbReference type="GO" id="GO:0097367">
    <property type="term" value="F:carbohydrate derivative binding"/>
    <property type="evidence" value="ECO:0007669"/>
    <property type="project" value="InterPro"/>
</dbReference>
<keyword evidence="1" id="KW-0805">Transcription regulation</keyword>
<dbReference type="InterPro" id="IPR046348">
    <property type="entry name" value="SIS_dom_sf"/>
</dbReference>
<dbReference type="SUPFAM" id="SSF46689">
    <property type="entry name" value="Homeodomain-like"/>
    <property type="match status" value="1"/>
</dbReference>
<dbReference type="GeneID" id="303259234"/>
<evidence type="ECO:0000256" key="2">
    <source>
        <dbReference type="ARBA" id="ARBA00023125"/>
    </source>
</evidence>
<feature type="domain" description="SIS" evidence="5">
    <location>
        <begin position="123"/>
        <end position="266"/>
    </location>
</feature>
<dbReference type="Gene3D" id="3.40.50.10490">
    <property type="entry name" value="Glucose-6-phosphate isomerase like protein, domain 1"/>
    <property type="match status" value="1"/>
</dbReference>
<accession>A0A656CU86</accession>
<dbReference type="GO" id="GO:0003700">
    <property type="term" value="F:DNA-binding transcription factor activity"/>
    <property type="evidence" value="ECO:0007669"/>
    <property type="project" value="InterPro"/>
</dbReference>
<reference evidence="6 7" key="1">
    <citation type="submission" date="2019-07" db="EMBL/GenBank/DDBJ databases">
        <authorList>
            <person name="Hibberd C M."/>
            <person name="Gehrig L. J."/>
            <person name="Chang H.-W."/>
            <person name="Venkatesh S."/>
        </authorList>
    </citation>
    <scope>NUCLEOTIDE SEQUENCE [LARGE SCALE GENOMIC DNA]</scope>
    <source>
        <strain evidence="6">Ruminococcus_torques_SSTS_Bg7063</strain>
    </source>
</reference>
<dbReference type="PROSITE" id="PS51071">
    <property type="entry name" value="HTH_RPIR"/>
    <property type="match status" value="1"/>
</dbReference>
<dbReference type="AlphaFoldDB" id="A0A656CU86"/>
<evidence type="ECO:0000313" key="6">
    <source>
        <dbReference type="EMBL" id="VUX15224.1"/>
    </source>
</evidence>
<dbReference type="InterPro" id="IPR047640">
    <property type="entry name" value="RpiR-like"/>
</dbReference>
<evidence type="ECO:0000256" key="3">
    <source>
        <dbReference type="ARBA" id="ARBA00023163"/>
    </source>
</evidence>
<dbReference type="InterPro" id="IPR009057">
    <property type="entry name" value="Homeodomain-like_sf"/>
</dbReference>
<evidence type="ECO:0000259" key="5">
    <source>
        <dbReference type="PROSITE" id="PS51464"/>
    </source>
</evidence>
<dbReference type="InterPro" id="IPR035472">
    <property type="entry name" value="RpiR-like_SIS"/>
</dbReference>
<dbReference type="EMBL" id="CABHNA010000067">
    <property type="protein sequence ID" value="VUX15224.1"/>
    <property type="molecule type" value="Genomic_DNA"/>
</dbReference>
<dbReference type="PANTHER" id="PTHR30514">
    <property type="entry name" value="GLUCOKINASE"/>
    <property type="match status" value="1"/>
</dbReference>
<dbReference type="PANTHER" id="PTHR30514:SF1">
    <property type="entry name" value="HTH-TYPE TRANSCRIPTIONAL REGULATOR HEXR-RELATED"/>
    <property type="match status" value="1"/>
</dbReference>
<evidence type="ECO:0000313" key="7">
    <source>
        <dbReference type="Proteomes" id="UP000363661"/>
    </source>
</evidence>
<dbReference type="InterPro" id="IPR036388">
    <property type="entry name" value="WH-like_DNA-bd_sf"/>
</dbReference>
<dbReference type="RefSeq" id="WP_020437115.1">
    <property type="nucleotide sequence ID" value="NZ_CABHNA010000067.1"/>
</dbReference>
<proteinExistence type="predicted"/>
<feature type="domain" description="HTH rpiR-type" evidence="4">
    <location>
        <begin position="1"/>
        <end position="75"/>
    </location>
</feature>
<gene>
    <name evidence="6" type="primary">murR_2</name>
    <name evidence="6" type="ORF">RTSSTS7063_02087</name>
</gene>
<protein>
    <submittedName>
        <fullName evidence="6">HTH-type transcriptional regulator MurR</fullName>
    </submittedName>
</protein>
<dbReference type="InterPro" id="IPR000281">
    <property type="entry name" value="HTH_RpiR"/>
</dbReference>
<dbReference type="GO" id="GO:0003677">
    <property type="term" value="F:DNA binding"/>
    <property type="evidence" value="ECO:0007669"/>
    <property type="project" value="UniProtKB-KW"/>
</dbReference>
<dbReference type="CDD" id="cd05013">
    <property type="entry name" value="SIS_RpiR"/>
    <property type="match status" value="1"/>
</dbReference>
<dbReference type="Pfam" id="PF01418">
    <property type="entry name" value="HTH_6"/>
    <property type="match status" value="1"/>
</dbReference>
<dbReference type="GO" id="GO:1901135">
    <property type="term" value="P:carbohydrate derivative metabolic process"/>
    <property type="evidence" value="ECO:0007669"/>
    <property type="project" value="InterPro"/>
</dbReference>
<dbReference type="Proteomes" id="UP000363661">
    <property type="component" value="Unassembled WGS sequence"/>
</dbReference>
<keyword evidence="2" id="KW-0238">DNA-binding</keyword>
<dbReference type="Pfam" id="PF01380">
    <property type="entry name" value="SIS"/>
    <property type="match status" value="1"/>
</dbReference>
<dbReference type="Gene3D" id="1.10.10.10">
    <property type="entry name" value="Winged helix-like DNA-binding domain superfamily/Winged helix DNA-binding domain"/>
    <property type="match status" value="1"/>
</dbReference>
<dbReference type="PROSITE" id="PS51464">
    <property type="entry name" value="SIS"/>
    <property type="match status" value="1"/>
</dbReference>
<evidence type="ECO:0000259" key="4">
    <source>
        <dbReference type="PROSITE" id="PS51071"/>
    </source>
</evidence>
<name>A0A656CU86_9FIRM</name>
<dbReference type="InterPro" id="IPR001347">
    <property type="entry name" value="SIS_dom"/>
</dbReference>
<keyword evidence="3" id="KW-0804">Transcription</keyword>